<organism evidence="1 2">
    <name type="scientific">Vibrio alfacsensis</name>
    <dbReference type="NCBI Taxonomy" id="1074311"/>
    <lineage>
        <taxon>Bacteria</taxon>
        <taxon>Pseudomonadati</taxon>
        <taxon>Pseudomonadota</taxon>
        <taxon>Gammaproteobacteria</taxon>
        <taxon>Vibrionales</taxon>
        <taxon>Vibrionaceae</taxon>
        <taxon>Vibrio</taxon>
    </lineage>
</organism>
<evidence type="ECO:0000313" key="1">
    <source>
        <dbReference type="EMBL" id="AXY03504.1"/>
    </source>
</evidence>
<keyword evidence="2" id="KW-1185">Reference proteome</keyword>
<sequence>MKVLKIAGIAVALIAGFYAPTLIKHFSSPPELTSLDEYCLLSTQTCVQDDVSMTLSVDTAQPLIPAKIEVNWTDNGADQLVLSLVGREMDMGKPTFILKRVSSGKFVGDITLPVCTHGSMTWLGELSDGTNTLNPAIKMQR</sequence>
<dbReference type="Proteomes" id="UP000262832">
    <property type="component" value="Chromosome II"/>
</dbReference>
<reference evidence="1 2" key="1">
    <citation type="submission" date="2018-08" db="EMBL/GenBank/DDBJ databases">
        <title>Genomic taxonomy of the Vibrionaceae family.</title>
        <authorList>
            <person name="Gomez-Gil B."/>
            <person name="Tanaka M."/>
            <person name="Sawabe T."/>
            <person name="Enciso-Ibarra K."/>
        </authorList>
    </citation>
    <scope>NUCLEOTIDE SEQUENCE [LARGE SCALE GENOMIC DNA]</scope>
    <source>
        <strain evidence="1 2">CAIM 1831</strain>
    </source>
</reference>
<evidence type="ECO:0000313" key="2">
    <source>
        <dbReference type="Proteomes" id="UP000262832"/>
    </source>
</evidence>
<proteinExistence type="predicted"/>
<gene>
    <name evidence="1" type="ORF">D1115_21905</name>
</gene>
<accession>A0ABM6Z040</accession>
<dbReference type="RefSeq" id="WP_128813390.1">
    <property type="nucleotide sequence ID" value="NZ_CP032094.1"/>
</dbReference>
<protein>
    <submittedName>
        <fullName evidence="1">Uncharacterized protein</fullName>
    </submittedName>
</protein>
<dbReference type="EMBL" id="CP032094">
    <property type="protein sequence ID" value="AXY03504.1"/>
    <property type="molecule type" value="Genomic_DNA"/>
</dbReference>
<name>A0ABM6Z040_9VIBR</name>